<dbReference type="Proteomes" id="UP001626550">
    <property type="component" value="Unassembled WGS sequence"/>
</dbReference>
<dbReference type="SMART" id="SM00479">
    <property type="entry name" value="EXOIII"/>
    <property type="match status" value="1"/>
</dbReference>
<dbReference type="Gene3D" id="3.30.420.10">
    <property type="entry name" value="Ribonuclease H-like superfamily/Ribonuclease H"/>
    <property type="match status" value="1"/>
</dbReference>
<keyword evidence="8" id="KW-0539">Nucleus</keyword>
<evidence type="ECO:0000256" key="3">
    <source>
        <dbReference type="ARBA" id="ARBA00016937"/>
    </source>
</evidence>
<comment type="function">
    <text evidence="9">Exoribonuclease involved in ribosome biosynthesis. Involved in the processing of ITS1, the internal transcribed spacer localized between the 18S and 5.8S rRNAs.</text>
</comment>
<dbReference type="AlphaFoldDB" id="A0ABD2QBB3"/>
<comment type="subcellular location">
    <subcellularLocation>
        <location evidence="1">Nucleus</location>
    </subcellularLocation>
</comment>
<feature type="domain" description="Exonuclease" evidence="10">
    <location>
        <begin position="31"/>
        <end position="200"/>
    </location>
</feature>
<sequence length="267" mass="30190">LCYTSFIFAKFLINFVIMSSHQKNRSNKAKLPMAIDCEMVGVVDPSSGQNPSELSALGRVSIVDYYGNTVYDTYCVPALPIVDYRTKWSGIRPEHLKQAPDFSTVRQQVIDIVKGRILVGHAIKNDFRALNYHHPWHLVRDTERSPWVKGAANIKTKHVSLKLLTSRLLGQEIQMDEHNSIVDALCAMGIYKVVELSWENELETKKQKNMNKKKLNQQPKMANRARADPVIEEEALCSCSSEPIGIAVPQNNAPKSKDSIWELCIIL</sequence>
<dbReference type="FunFam" id="3.30.420.10:FF:000007">
    <property type="entry name" value="Interferon-stimulated exonuclease gene 20"/>
    <property type="match status" value="1"/>
</dbReference>
<keyword evidence="4" id="KW-0698">rRNA processing</keyword>
<dbReference type="PANTHER" id="PTHR12801">
    <property type="entry name" value="RNA EXONUCLEASE REXO1 / RECO3 FAMILY MEMBER-RELATED"/>
    <property type="match status" value="1"/>
</dbReference>
<dbReference type="GO" id="GO:0005634">
    <property type="term" value="C:nucleus"/>
    <property type="evidence" value="ECO:0007669"/>
    <property type="project" value="UniProtKB-SubCell"/>
</dbReference>
<comment type="similarity">
    <text evidence="2">Belongs to the REXO4 family.</text>
</comment>
<keyword evidence="6" id="KW-0378">Hydrolase</keyword>
<keyword evidence="7" id="KW-0269">Exonuclease</keyword>
<evidence type="ECO:0000256" key="1">
    <source>
        <dbReference type="ARBA" id="ARBA00004123"/>
    </source>
</evidence>
<dbReference type="GO" id="GO:0004527">
    <property type="term" value="F:exonuclease activity"/>
    <property type="evidence" value="ECO:0007669"/>
    <property type="project" value="UniProtKB-KW"/>
</dbReference>
<dbReference type="GO" id="GO:0006364">
    <property type="term" value="P:rRNA processing"/>
    <property type="evidence" value="ECO:0007669"/>
    <property type="project" value="UniProtKB-KW"/>
</dbReference>
<dbReference type="Pfam" id="PF00929">
    <property type="entry name" value="RNase_T"/>
    <property type="match status" value="1"/>
</dbReference>
<evidence type="ECO:0000256" key="2">
    <source>
        <dbReference type="ARBA" id="ARBA00010489"/>
    </source>
</evidence>
<dbReference type="InterPro" id="IPR012337">
    <property type="entry name" value="RNaseH-like_sf"/>
</dbReference>
<evidence type="ECO:0000259" key="10">
    <source>
        <dbReference type="SMART" id="SM00479"/>
    </source>
</evidence>
<keyword evidence="5" id="KW-0540">Nuclease</keyword>
<feature type="non-terminal residue" evidence="11">
    <location>
        <position position="1"/>
    </location>
</feature>
<keyword evidence="12" id="KW-1185">Reference proteome</keyword>
<evidence type="ECO:0000256" key="5">
    <source>
        <dbReference type="ARBA" id="ARBA00022722"/>
    </source>
</evidence>
<gene>
    <name evidence="11" type="ORF">Ciccas_004543</name>
</gene>
<dbReference type="InterPro" id="IPR013520">
    <property type="entry name" value="Ribonucl_H"/>
</dbReference>
<evidence type="ECO:0000256" key="6">
    <source>
        <dbReference type="ARBA" id="ARBA00022801"/>
    </source>
</evidence>
<evidence type="ECO:0000313" key="11">
    <source>
        <dbReference type="EMBL" id="KAL3316814.1"/>
    </source>
</evidence>
<dbReference type="PANTHER" id="PTHR12801:SF45">
    <property type="entry name" value="RNA EXONUCLEASE 4"/>
    <property type="match status" value="1"/>
</dbReference>
<evidence type="ECO:0000256" key="4">
    <source>
        <dbReference type="ARBA" id="ARBA00022552"/>
    </source>
</evidence>
<reference evidence="11 12" key="1">
    <citation type="submission" date="2024-11" db="EMBL/GenBank/DDBJ databases">
        <title>Adaptive evolution of stress response genes in parasites aligns with host niche diversity.</title>
        <authorList>
            <person name="Hahn C."/>
            <person name="Resl P."/>
        </authorList>
    </citation>
    <scope>NUCLEOTIDE SEQUENCE [LARGE SCALE GENOMIC DNA]</scope>
    <source>
        <strain evidence="11">EGGRZ-B1_66</strain>
        <tissue evidence="11">Body</tissue>
    </source>
</reference>
<organism evidence="11 12">
    <name type="scientific">Cichlidogyrus casuarinus</name>
    <dbReference type="NCBI Taxonomy" id="1844966"/>
    <lineage>
        <taxon>Eukaryota</taxon>
        <taxon>Metazoa</taxon>
        <taxon>Spiralia</taxon>
        <taxon>Lophotrochozoa</taxon>
        <taxon>Platyhelminthes</taxon>
        <taxon>Monogenea</taxon>
        <taxon>Monopisthocotylea</taxon>
        <taxon>Dactylogyridea</taxon>
        <taxon>Ancyrocephalidae</taxon>
        <taxon>Cichlidogyrus</taxon>
    </lineage>
</organism>
<comment type="caution">
    <text evidence="11">The sequence shown here is derived from an EMBL/GenBank/DDBJ whole genome shotgun (WGS) entry which is preliminary data.</text>
</comment>
<evidence type="ECO:0000256" key="7">
    <source>
        <dbReference type="ARBA" id="ARBA00022839"/>
    </source>
</evidence>
<dbReference type="CDD" id="cd06144">
    <property type="entry name" value="REX4_like"/>
    <property type="match status" value="1"/>
</dbReference>
<evidence type="ECO:0000313" key="12">
    <source>
        <dbReference type="Proteomes" id="UP001626550"/>
    </source>
</evidence>
<name>A0ABD2QBB3_9PLAT</name>
<evidence type="ECO:0000256" key="9">
    <source>
        <dbReference type="ARBA" id="ARBA00025599"/>
    </source>
</evidence>
<dbReference type="InterPro" id="IPR047021">
    <property type="entry name" value="REXO1/3/4-like"/>
</dbReference>
<dbReference type="InterPro" id="IPR037431">
    <property type="entry name" value="REX4_DEDDh_dom"/>
</dbReference>
<dbReference type="EMBL" id="JBJKFK010000478">
    <property type="protein sequence ID" value="KAL3316814.1"/>
    <property type="molecule type" value="Genomic_DNA"/>
</dbReference>
<dbReference type="SUPFAM" id="SSF53098">
    <property type="entry name" value="Ribonuclease H-like"/>
    <property type="match status" value="1"/>
</dbReference>
<proteinExistence type="inferred from homology"/>
<accession>A0ABD2QBB3</accession>
<dbReference type="InterPro" id="IPR036397">
    <property type="entry name" value="RNaseH_sf"/>
</dbReference>
<protein>
    <recommendedName>
        <fullName evidence="3">RNA exonuclease 4</fullName>
    </recommendedName>
</protein>
<evidence type="ECO:0000256" key="8">
    <source>
        <dbReference type="ARBA" id="ARBA00023242"/>
    </source>
</evidence>